<keyword evidence="3" id="KW-1185">Reference proteome</keyword>
<gene>
    <name evidence="2" type="ORF">PRZ48_010836</name>
</gene>
<protein>
    <recommendedName>
        <fullName evidence="4">PLC-like phosphodiesterase</fullName>
    </recommendedName>
</protein>
<evidence type="ECO:0000313" key="2">
    <source>
        <dbReference type="EMBL" id="KAK4498179.1"/>
    </source>
</evidence>
<feature type="signal peptide" evidence="1">
    <location>
        <begin position="1"/>
        <end position="23"/>
    </location>
</feature>
<evidence type="ECO:0008006" key="4">
    <source>
        <dbReference type="Google" id="ProtNLM"/>
    </source>
</evidence>
<keyword evidence="1" id="KW-0732">Signal</keyword>
<accession>A0ABR0EA29</accession>
<dbReference type="Gene3D" id="3.20.20.190">
    <property type="entry name" value="Phosphatidylinositol (PI) phosphodiesterase"/>
    <property type="match status" value="1"/>
</dbReference>
<organism evidence="2 3">
    <name type="scientific">Zasmidium cellare</name>
    <name type="common">Wine cellar mold</name>
    <name type="synonym">Racodium cellare</name>
    <dbReference type="NCBI Taxonomy" id="395010"/>
    <lineage>
        <taxon>Eukaryota</taxon>
        <taxon>Fungi</taxon>
        <taxon>Dikarya</taxon>
        <taxon>Ascomycota</taxon>
        <taxon>Pezizomycotina</taxon>
        <taxon>Dothideomycetes</taxon>
        <taxon>Dothideomycetidae</taxon>
        <taxon>Mycosphaerellales</taxon>
        <taxon>Mycosphaerellaceae</taxon>
        <taxon>Zasmidium</taxon>
    </lineage>
</organism>
<name>A0ABR0EA29_ZASCE</name>
<dbReference type="Proteomes" id="UP001305779">
    <property type="component" value="Unassembled WGS sequence"/>
</dbReference>
<proteinExistence type="predicted"/>
<dbReference type="EMBL" id="JAXOVC010000008">
    <property type="protein sequence ID" value="KAK4498179.1"/>
    <property type="molecule type" value="Genomic_DNA"/>
</dbReference>
<feature type="chain" id="PRO_5045043089" description="PLC-like phosphodiesterase" evidence="1">
    <location>
        <begin position="24"/>
        <end position="339"/>
    </location>
</feature>
<dbReference type="InterPro" id="IPR017946">
    <property type="entry name" value="PLC-like_Pdiesterase_TIM-brl"/>
</dbReference>
<dbReference type="PANTHER" id="PTHR13593:SF80">
    <property type="entry name" value="PLC-LIKE PHOSPHODIESTERASE"/>
    <property type="match status" value="1"/>
</dbReference>
<sequence>MDFLNHCNMYLFIVLLFVCQCIAFQDQQLPIGPLPQWLSLQDDDDPDPKQPGSRIPVPALYHKRYSEQTFIGTHDAVAIRTSDNNWSLSGNQYFNVSTQLKAGVRFIQAQGHNDPNGTSEIRMCHFNCALMDGGSLIELLTTVKLFLEENPHEVVTLMLVNVGPPLERWARAFYDTGLDLLSYIPPPSKTYGNMKTGDWPTIAEMVSTNKRLVSFLDKGADESQVPFLLREFNYMFETTFTVDHPSQFSCEPSRPWYIYGYIPDRLSLVNHFLYASFLGFRYPNASYANTTNGAGFREGQLGEHAVRCRSLYERRPNYLLVDFFNEGDVFDVEYGMNAY</sequence>
<dbReference type="InterPro" id="IPR051057">
    <property type="entry name" value="PI-PLC_domain"/>
</dbReference>
<dbReference type="Pfam" id="PF26146">
    <property type="entry name" value="PI-PLC_X"/>
    <property type="match status" value="1"/>
</dbReference>
<evidence type="ECO:0000313" key="3">
    <source>
        <dbReference type="Proteomes" id="UP001305779"/>
    </source>
</evidence>
<dbReference type="PANTHER" id="PTHR13593">
    <property type="match status" value="1"/>
</dbReference>
<comment type="caution">
    <text evidence="2">The sequence shown here is derived from an EMBL/GenBank/DDBJ whole genome shotgun (WGS) entry which is preliminary data.</text>
</comment>
<reference evidence="2 3" key="1">
    <citation type="journal article" date="2023" name="G3 (Bethesda)">
        <title>A chromosome-level genome assembly of Zasmidium syzygii isolated from banana leaves.</title>
        <authorList>
            <person name="van Westerhoven A.C."/>
            <person name="Mehrabi R."/>
            <person name="Talebi R."/>
            <person name="Steentjes M.B.F."/>
            <person name="Corcolon B."/>
            <person name="Chong P.A."/>
            <person name="Kema G.H.J."/>
            <person name="Seidl M.F."/>
        </authorList>
    </citation>
    <scope>NUCLEOTIDE SEQUENCE [LARGE SCALE GENOMIC DNA]</scope>
    <source>
        <strain evidence="2 3">P124</strain>
    </source>
</reference>
<dbReference type="SUPFAM" id="SSF51695">
    <property type="entry name" value="PLC-like phosphodiesterases"/>
    <property type="match status" value="1"/>
</dbReference>
<evidence type="ECO:0000256" key="1">
    <source>
        <dbReference type="SAM" id="SignalP"/>
    </source>
</evidence>